<keyword evidence="1" id="KW-0175">Coiled coil</keyword>
<feature type="coiled-coil region" evidence="1">
    <location>
        <begin position="174"/>
        <end position="208"/>
    </location>
</feature>
<evidence type="ECO:0000256" key="1">
    <source>
        <dbReference type="SAM" id="Coils"/>
    </source>
</evidence>
<dbReference type="Proteomes" id="UP000023758">
    <property type="component" value="Unassembled WGS sequence"/>
</dbReference>
<sequence>MSERRLRASKLPRFPLPNVVTNRQGEEWMDGIATLDFDYFPPFQHVIPEENLSSTNLPPFYRLLCNAQAMALSQWGSKGNIAKELLGLYWPADFNTDGKLKKNRLSWSIGNQVRPAQRHHLTHQSCGRPMKSMPAQATFDEDDDFKVAGNRSPSKPDRPCKVVLLHDSKESERVVELEYEIDRLKASLKRSESQLEGMRSQMNQVETAMSVRSELVTNAIVNYHFSRANLELLSPSISSLVDESVSADDLSELAGGAATLDHRIKVIQEVARRLQIPVTIPPEIIGESDDPDLPVDPSIAWNMQVGQNGK</sequence>
<name>A0A022W892_TRIRU</name>
<reference evidence="2" key="1">
    <citation type="submission" date="2014-02" db="EMBL/GenBank/DDBJ databases">
        <title>The Genome Sequence of Trichophyton rubrum (morphotype fischeri) CBS 288.86.</title>
        <authorList>
            <consortium name="The Broad Institute Genomics Platform"/>
            <person name="Cuomo C.A."/>
            <person name="White T.C."/>
            <person name="Graser Y."/>
            <person name="Martinez-Rossi N."/>
            <person name="Heitman J."/>
            <person name="Young S.K."/>
            <person name="Zeng Q."/>
            <person name="Gargeya S."/>
            <person name="Abouelleil A."/>
            <person name="Alvarado L."/>
            <person name="Chapman S.B."/>
            <person name="Gainer-Dewar J."/>
            <person name="Goldberg J."/>
            <person name="Griggs A."/>
            <person name="Gujja S."/>
            <person name="Hansen M."/>
            <person name="Howarth C."/>
            <person name="Imamovic A."/>
            <person name="Larimer J."/>
            <person name="Martinez D."/>
            <person name="Murphy C."/>
            <person name="Pearson M.D."/>
            <person name="Persinoti G."/>
            <person name="Poon T."/>
            <person name="Priest M."/>
            <person name="Roberts A.D."/>
            <person name="Saif S."/>
            <person name="Shea T.D."/>
            <person name="Sykes S.N."/>
            <person name="Wortman J."/>
            <person name="Nusbaum C."/>
            <person name="Birren B."/>
        </authorList>
    </citation>
    <scope>NUCLEOTIDE SEQUENCE [LARGE SCALE GENOMIC DNA]</scope>
    <source>
        <strain evidence="2">CBS 288.86</strain>
    </source>
</reference>
<accession>A0A022W892</accession>
<gene>
    <name evidence="2" type="ORF">H103_02838</name>
</gene>
<dbReference type="HOGENOM" id="CLU_897685_0_0_1"/>
<proteinExistence type="predicted"/>
<dbReference type="EMBL" id="KK207790">
    <property type="protein sequence ID" value="EZF54381.1"/>
    <property type="molecule type" value="Genomic_DNA"/>
</dbReference>
<protein>
    <submittedName>
        <fullName evidence="2">Uncharacterized protein</fullName>
    </submittedName>
</protein>
<dbReference type="OrthoDB" id="4193531at2759"/>
<organism evidence="2">
    <name type="scientific">Trichophyton rubrum CBS 288.86</name>
    <dbReference type="NCBI Taxonomy" id="1215330"/>
    <lineage>
        <taxon>Eukaryota</taxon>
        <taxon>Fungi</taxon>
        <taxon>Dikarya</taxon>
        <taxon>Ascomycota</taxon>
        <taxon>Pezizomycotina</taxon>
        <taxon>Eurotiomycetes</taxon>
        <taxon>Eurotiomycetidae</taxon>
        <taxon>Onygenales</taxon>
        <taxon>Arthrodermataceae</taxon>
        <taxon>Trichophyton</taxon>
    </lineage>
</organism>
<evidence type="ECO:0000313" key="2">
    <source>
        <dbReference type="EMBL" id="EZF54381.1"/>
    </source>
</evidence>
<dbReference type="AlphaFoldDB" id="A0A022W892"/>